<dbReference type="EMBL" id="JAABOA010001854">
    <property type="protein sequence ID" value="KAF9580783.1"/>
    <property type="molecule type" value="Genomic_DNA"/>
</dbReference>
<dbReference type="GO" id="GO:0140662">
    <property type="term" value="F:ATP-dependent protein folding chaperone"/>
    <property type="evidence" value="ECO:0007669"/>
    <property type="project" value="InterPro"/>
</dbReference>
<dbReference type="GO" id="GO:0005524">
    <property type="term" value="F:ATP binding"/>
    <property type="evidence" value="ECO:0007669"/>
    <property type="project" value="UniProtKB-KW"/>
</dbReference>
<dbReference type="Gene3D" id="3.90.640.10">
    <property type="entry name" value="Actin, Chain A, domain 4"/>
    <property type="match status" value="1"/>
</dbReference>
<dbReference type="CDD" id="cd10170">
    <property type="entry name" value="ASKHA_NBD_HSP70"/>
    <property type="match status" value="1"/>
</dbReference>
<dbReference type="InterPro" id="IPR043129">
    <property type="entry name" value="ATPase_NBD"/>
</dbReference>
<dbReference type="PANTHER" id="PTHR14187:SF5">
    <property type="entry name" value="HEAT SHOCK 70 KDA PROTEIN 12A"/>
    <property type="match status" value="1"/>
</dbReference>
<dbReference type="OrthoDB" id="2963168at2759"/>
<reference evidence="3" key="1">
    <citation type="journal article" date="2020" name="Fungal Divers.">
        <title>Resolving the Mortierellaceae phylogeny through synthesis of multi-gene phylogenetics and phylogenomics.</title>
        <authorList>
            <person name="Vandepol N."/>
            <person name="Liber J."/>
            <person name="Desiro A."/>
            <person name="Na H."/>
            <person name="Kennedy M."/>
            <person name="Barry K."/>
            <person name="Grigoriev I.V."/>
            <person name="Miller A.N."/>
            <person name="O'Donnell K."/>
            <person name="Stajich J.E."/>
            <person name="Bonito G."/>
        </authorList>
    </citation>
    <scope>NUCLEOTIDE SEQUENCE</scope>
    <source>
        <strain evidence="3">KOD1015</strain>
    </source>
</reference>
<name>A0A9P6FSK9_9FUNG</name>
<organism evidence="3 4">
    <name type="scientific">Lunasporangiospora selenospora</name>
    <dbReference type="NCBI Taxonomy" id="979761"/>
    <lineage>
        <taxon>Eukaryota</taxon>
        <taxon>Fungi</taxon>
        <taxon>Fungi incertae sedis</taxon>
        <taxon>Mucoromycota</taxon>
        <taxon>Mortierellomycotina</taxon>
        <taxon>Mortierellomycetes</taxon>
        <taxon>Mortierellales</taxon>
        <taxon>Mortierellaceae</taxon>
        <taxon>Lunasporangiospora</taxon>
    </lineage>
</organism>
<comment type="caution">
    <text evidence="3">The sequence shown here is derived from an EMBL/GenBank/DDBJ whole genome shotgun (WGS) entry which is preliminary data.</text>
</comment>
<evidence type="ECO:0000256" key="1">
    <source>
        <dbReference type="ARBA" id="ARBA00022741"/>
    </source>
</evidence>
<evidence type="ECO:0000313" key="3">
    <source>
        <dbReference type="EMBL" id="KAF9580783.1"/>
    </source>
</evidence>
<dbReference type="Gene3D" id="3.30.420.40">
    <property type="match status" value="2"/>
</dbReference>
<evidence type="ECO:0008006" key="5">
    <source>
        <dbReference type="Google" id="ProtNLM"/>
    </source>
</evidence>
<evidence type="ECO:0000313" key="4">
    <source>
        <dbReference type="Proteomes" id="UP000780801"/>
    </source>
</evidence>
<keyword evidence="1" id="KW-0547">Nucleotide-binding</keyword>
<protein>
    <recommendedName>
        <fullName evidence="5">Actin-like ATPase domain-containing protein</fullName>
    </recommendedName>
</protein>
<dbReference type="InterPro" id="IPR013126">
    <property type="entry name" value="Hsp_70_fam"/>
</dbReference>
<proteinExistence type="predicted"/>
<accession>A0A9P6FSK9</accession>
<sequence length="600" mass="67236">MFRNSIFRAPVPGAPPPYSAIENKSCPPPEATVAKEHKEYDPKEHPILIAIDFGTTFSPRQPAKYSKTPTLSLYEIKRTVDTDYKLTTYGWSDAMFRNNPNNVGRNDRSWLKLNTWGWNAKLQAARSKDNVILQKFKLQLDEDYCLQHPGFKIDTVQAIADYLEPFHEYVTEAILKGFGDGFSSDKFRYCLTVPAMWSDKAKNAMRQAAIRANLIRESDHLDRLMLVTEPEAAALYCQLKCDQFSLGNKDRFMICDAGGGTVDLIVYEIEETSSGKRLSEVTKGHGASCGSTFVDQNFEKLLVKKFATQGITLPPKVLAKVMEKFIDDIKPLFDGETEHHLDLPSNACFEDIPNEAAIGVDDGTLILDTDELREKVFDPVVVQVFELIDQQLVNAKSCSTIFLVGGFGSSEYLLRKVKEQFLGRVSSVNVPQRAELAVVRGAVYAGLEPKTVTVRVARRWYGLVRARPFRTGIDPPSSLSQWPDGVYCNDRFSHMVEKGRRLGVDECVDTQVTYTKGVHTKGMVIIYAFNGDGQAPEHVTGNGMFKLGQISSHEIFMPWDPPGTKKTLTFKMYFGQSEIKAVLVVDGIDYDTSLSYEESA</sequence>
<gene>
    <name evidence="3" type="ORF">BGW38_002429</name>
</gene>
<keyword evidence="4" id="KW-1185">Reference proteome</keyword>
<evidence type="ECO:0000256" key="2">
    <source>
        <dbReference type="ARBA" id="ARBA00022840"/>
    </source>
</evidence>
<dbReference type="AlphaFoldDB" id="A0A9P6FSK9"/>
<dbReference type="PANTHER" id="PTHR14187">
    <property type="entry name" value="ALPHA KINASE/ELONGATION FACTOR 2 KINASE"/>
    <property type="match status" value="1"/>
</dbReference>
<keyword evidence="2" id="KW-0067">ATP-binding</keyword>
<dbReference type="Proteomes" id="UP000780801">
    <property type="component" value="Unassembled WGS sequence"/>
</dbReference>
<dbReference type="SUPFAM" id="SSF53067">
    <property type="entry name" value="Actin-like ATPase domain"/>
    <property type="match status" value="2"/>
</dbReference>
<dbReference type="Pfam" id="PF00012">
    <property type="entry name" value="HSP70"/>
    <property type="match status" value="1"/>
</dbReference>